<evidence type="ECO:0000313" key="4">
    <source>
        <dbReference type="Proteomes" id="UP000753724"/>
    </source>
</evidence>
<feature type="chain" id="PRO_5046167545" description="Transferrin-binding protein B C-lobe/N-lobe beta-barrel domain-containing protein" evidence="1">
    <location>
        <begin position="22"/>
        <end position="307"/>
    </location>
</feature>
<dbReference type="Gene3D" id="2.40.160.90">
    <property type="match status" value="1"/>
</dbReference>
<dbReference type="SUPFAM" id="SSF56925">
    <property type="entry name" value="OMPA-like"/>
    <property type="match status" value="1"/>
</dbReference>
<gene>
    <name evidence="3" type="ORF">GTZ99_13805</name>
</gene>
<protein>
    <recommendedName>
        <fullName evidence="2">Transferrin-binding protein B C-lobe/N-lobe beta-barrel domain-containing protein</fullName>
    </recommendedName>
</protein>
<dbReference type="PROSITE" id="PS51257">
    <property type="entry name" value="PROKAR_LIPOPROTEIN"/>
    <property type="match status" value="1"/>
</dbReference>
<dbReference type="RefSeq" id="WP_161719822.1">
    <property type="nucleotide sequence ID" value="NZ_JAAAPO010000005.1"/>
</dbReference>
<name>A0ABW9XGE9_9SPHN</name>
<dbReference type="InterPro" id="IPR011250">
    <property type="entry name" value="OMP/PagP_B-barrel"/>
</dbReference>
<evidence type="ECO:0000256" key="1">
    <source>
        <dbReference type="SAM" id="SignalP"/>
    </source>
</evidence>
<dbReference type="Proteomes" id="UP000753724">
    <property type="component" value="Unassembled WGS sequence"/>
</dbReference>
<feature type="domain" description="Transferrin-binding protein B C-lobe/N-lobe beta-barrel" evidence="2">
    <location>
        <begin position="173"/>
        <end position="298"/>
    </location>
</feature>
<keyword evidence="1" id="KW-0732">Signal</keyword>
<reference evidence="4" key="1">
    <citation type="submission" date="2020-01" db="EMBL/GenBank/DDBJ databases">
        <title>Sphingomonas sp. strain CSW-10.</title>
        <authorList>
            <person name="Chen W.-M."/>
        </authorList>
    </citation>
    <scope>NUCLEOTIDE SEQUENCE [LARGE SCALE GENOMIC DNA]</scope>
    <source>
        <strain evidence="4">FSY-8</strain>
    </source>
</reference>
<proteinExistence type="predicted"/>
<dbReference type="EMBL" id="JAAAPO010000005">
    <property type="protein sequence ID" value="NBC37625.1"/>
    <property type="molecule type" value="Genomic_DNA"/>
</dbReference>
<organism evidence="3 4">
    <name type="scientific">Novosphingobium ovatum</name>
    <dbReference type="NCBI Taxonomy" id="1908523"/>
    <lineage>
        <taxon>Bacteria</taxon>
        <taxon>Pseudomonadati</taxon>
        <taxon>Pseudomonadota</taxon>
        <taxon>Alphaproteobacteria</taxon>
        <taxon>Sphingomonadales</taxon>
        <taxon>Sphingomonadaceae</taxon>
        <taxon>Novosphingobium</taxon>
    </lineage>
</organism>
<dbReference type="Pfam" id="PF01298">
    <property type="entry name" value="TbpB_B_D"/>
    <property type="match status" value="1"/>
</dbReference>
<comment type="caution">
    <text evidence="3">The sequence shown here is derived from an EMBL/GenBank/DDBJ whole genome shotgun (WGS) entry which is preliminary data.</text>
</comment>
<sequence>MINKKMLLPLMAGLALTGCGGGDSGGGVASTPGPTYRTLSQLGGNQTFQSGGVGWTVGSGIIGQSNQTTQAFGQGVTIAYDAGADSYTLSAPSGGATSVFTPAMVDATQSTSGRMVWRNSATNEQLTIATAQVNGVNLSYTLTGLWLKPNSSGGTANVYMAVGGVPTLASDVPRSGSANYTTSVGGTHVDANGAYTLTGNSSATFSANFAAGTVATTLSLNGTLLGGNAGAPSTVALGSFTGSGTIASGTSGFSGTLTPGANNTSGMTGAFSGGFFGPQAVEMAYGWYLRNTATSSSAAGAAAGFKP</sequence>
<dbReference type="InterPro" id="IPR001677">
    <property type="entry name" value="TbpB_B_D"/>
</dbReference>
<accession>A0ABW9XGE9</accession>
<evidence type="ECO:0000259" key="2">
    <source>
        <dbReference type="Pfam" id="PF01298"/>
    </source>
</evidence>
<feature type="signal peptide" evidence="1">
    <location>
        <begin position="1"/>
        <end position="21"/>
    </location>
</feature>
<evidence type="ECO:0000313" key="3">
    <source>
        <dbReference type="EMBL" id="NBC37625.1"/>
    </source>
</evidence>
<keyword evidence="4" id="KW-1185">Reference proteome</keyword>